<dbReference type="RefSeq" id="WP_150039614.1">
    <property type="nucleotide sequence ID" value="NZ_OW485601.1"/>
</dbReference>
<dbReference type="NCBIfam" id="TIGR02951">
    <property type="entry name" value="DMSO_dmsB"/>
    <property type="match status" value="1"/>
</dbReference>
<dbReference type="InterPro" id="IPR017900">
    <property type="entry name" value="4Fe4S_Fe_S_CS"/>
</dbReference>
<keyword evidence="5" id="KW-0479">Metal-binding</keyword>
<dbReference type="GO" id="GO:0051539">
    <property type="term" value="F:4 iron, 4 sulfur cluster binding"/>
    <property type="evidence" value="ECO:0007669"/>
    <property type="project" value="UniProtKB-KW"/>
</dbReference>
<evidence type="ECO:0000256" key="6">
    <source>
        <dbReference type="ARBA" id="ARBA00022737"/>
    </source>
</evidence>
<dbReference type="Proteomes" id="UP000325255">
    <property type="component" value="Unassembled WGS sequence"/>
</dbReference>
<protein>
    <submittedName>
        <fullName evidence="12">Dimethylsulfoxide reductase subunit B</fullName>
    </submittedName>
</protein>
<gene>
    <name evidence="12" type="primary">dmsB</name>
    <name evidence="12" type="ORF">F1189_05455</name>
</gene>
<comment type="caution">
    <text evidence="12">The sequence shown here is derived from an EMBL/GenBank/DDBJ whole genome shotgun (WGS) entry which is preliminary data.</text>
</comment>
<feature type="domain" description="4Fe-4S ferredoxin-type" evidence="11">
    <location>
        <begin position="91"/>
        <end position="120"/>
    </location>
</feature>
<dbReference type="PROSITE" id="PS51379">
    <property type="entry name" value="4FE4S_FER_2"/>
    <property type="match status" value="2"/>
</dbReference>
<dbReference type="GO" id="GO:0046872">
    <property type="term" value="F:metal ion binding"/>
    <property type="evidence" value="ECO:0007669"/>
    <property type="project" value="UniProtKB-KW"/>
</dbReference>
<name>A0A5M6IYY1_9PROT</name>
<dbReference type="PROSITE" id="PS00198">
    <property type="entry name" value="4FE4S_FER_1"/>
    <property type="match status" value="1"/>
</dbReference>
<dbReference type="OrthoDB" id="9779457at2"/>
<dbReference type="AlphaFoldDB" id="A0A5M6IYY1"/>
<organism evidence="12 13">
    <name type="scientific">Rhodovastum atsumiense</name>
    <dbReference type="NCBI Taxonomy" id="504468"/>
    <lineage>
        <taxon>Bacteria</taxon>
        <taxon>Pseudomonadati</taxon>
        <taxon>Pseudomonadota</taxon>
        <taxon>Alphaproteobacteria</taxon>
        <taxon>Acetobacterales</taxon>
        <taxon>Acetobacteraceae</taxon>
        <taxon>Rhodovastum</taxon>
    </lineage>
</organism>
<dbReference type="Gene3D" id="3.30.70.20">
    <property type="match status" value="2"/>
</dbReference>
<evidence type="ECO:0000313" key="13">
    <source>
        <dbReference type="Proteomes" id="UP000325255"/>
    </source>
</evidence>
<dbReference type="EMBL" id="VWPK01000006">
    <property type="protein sequence ID" value="KAA5613503.1"/>
    <property type="molecule type" value="Genomic_DNA"/>
</dbReference>
<dbReference type="PANTHER" id="PTHR43177:SF5">
    <property type="entry name" value="ANAEROBIC DIMETHYL SULFOXIDE REDUCTASE CHAIN B-RELATED"/>
    <property type="match status" value="1"/>
</dbReference>
<dbReference type="InterPro" id="IPR014297">
    <property type="entry name" value="DMSO_DmsB"/>
</dbReference>
<dbReference type="InterPro" id="IPR017896">
    <property type="entry name" value="4Fe4S_Fe-S-bd"/>
</dbReference>
<evidence type="ECO:0000256" key="10">
    <source>
        <dbReference type="SAM" id="MobiDB-lite"/>
    </source>
</evidence>
<accession>A0A5M6IYY1</accession>
<evidence type="ECO:0000256" key="4">
    <source>
        <dbReference type="ARBA" id="ARBA00022485"/>
    </source>
</evidence>
<evidence type="ECO:0000256" key="3">
    <source>
        <dbReference type="ARBA" id="ARBA00022448"/>
    </source>
</evidence>
<evidence type="ECO:0000256" key="8">
    <source>
        <dbReference type="ARBA" id="ARBA00023004"/>
    </source>
</evidence>
<dbReference type="CDD" id="cd16371">
    <property type="entry name" value="DMSOR_beta_like"/>
    <property type="match status" value="1"/>
</dbReference>
<evidence type="ECO:0000259" key="11">
    <source>
        <dbReference type="PROSITE" id="PS51379"/>
    </source>
</evidence>
<keyword evidence="8" id="KW-0408">Iron</keyword>
<feature type="domain" description="4Fe-4S ferredoxin-type" evidence="11">
    <location>
        <begin position="5"/>
        <end position="33"/>
    </location>
</feature>
<reference evidence="12 13" key="1">
    <citation type="submission" date="2019-09" db="EMBL/GenBank/DDBJ databases">
        <title>Genome sequence of Rhodovastum atsumiense, a diverse member of the Acetobacteraceae family of non-sulfur purple photosynthetic bacteria.</title>
        <authorList>
            <person name="Meyer T."/>
            <person name="Kyndt J."/>
        </authorList>
    </citation>
    <scope>NUCLEOTIDE SEQUENCE [LARGE SCALE GENOMIC DNA]</scope>
    <source>
        <strain evidence="12 13">DSM 21279</strain>
    </source>
</reference>
<evidence type="ECO:0000256" key="5">
    <source>
        <dbReference type="ARBA" id="ARBA00022723"/>
    </source>
</evidence>
<evidence type="ECO:0000313" key="12">
    <source>
        <dbReference type="EMBL" id="KAA5613503.1"/>
    </source>
</evidence>
<feature type="region of interest" description="Disordered" evidence="10">
    <location>
        <begin position="175"/>
        <end position="206"/>
    </location>
</feature>
<dbReference type="InterPro" id="IPR050954">
    <property type="entry name" value="ET_IronSulfur_Cluster-Binding"/>
</dbReference>
<keyword evidence="9" id="KW-0411">Iron-sulfur</keyword>
<dbReference type="PANTHER" id="PTHR43177">
    <property type="entry name" value="PROTEIN NRFC"/>
    <property type="match status" value="1"/>
</dbReference>
<evidence type="ECO:0000256" key="1">
    <source>
        <dbReference type="ARBA" id="ARBA00001966"/>
    </source>
</evidence>
<keyword evidence="6" id="KW-0677">Repeat</keyword>
<evidence type="ECO:0000256" key="2">
    <source>
        <dbReference type="ARBA" id="ARBA00003584"/>
    </source>
</evidence>
<keyword evidence="4" id="KW-0004">4Fe-4S</keyword>
<dbReference type="Pfam" id="PF13247">
    <property type="entry name" value="Fer4_11"/>
    <property type="match status" value="1"/>
</dbReference>
<keyword evidence="13" id="KW-1185">Reference proteome</keyword>
<comment type="cofactor">
    <cofactor evidence="1">
        <name>[4Fe-4S] cluster</name>
        <dbReference type="ChEBI" id="CHEBI:49883"/>
    </cofactor>
</comment>
<comment type="function">
    <text evidence="2">Electron transfer subunit of the terminal reductase during anaerobic growth on various sulfoxide and N-oxide compounds.</text>
</comment>
<dbReference type="SUPFAM" id="SSF54862">
    <property type="entry name" value="4Fe-4S ferredoxins"/>
    <property type="match status" value="1"/>
</dbReference>
<keyword evidence="7" id="KW-0249">Electron transport</keyword>
<sequence>MIKHPAFHIDVATCTGCKTCMIACKDKNDLPEGVKWRRVSEYSGGDWVARADGTFTQSVFAYYLSISCNHCDDPICVRNCPTTAMHKDANGIVSVDASKCIGCRYCEWACPYRAPQFNAALGVMTKCDFCKDRLEQGEKPACVAACPARSLTFGEREELERQWGESVPIAPLPDPAITRPNLLVSPGRTARPLGSKSGRIANPEEV</sequence>
<evidence type="ECO:0000256" key="7">
    <source>
        <dbReference type="ARBA" id="ARBA00022982"/>
    </source>
</evidence>
<proteinExistence type="predicted"/>
<keyword evidence="3" id="KW-0813">Transport</keyword>
<evidence type="ECO:0000256" key="9">
    <source>
        <dbReference type="ARBA" id="ARBA00023014"/>
    </source>
</evidence>